<feature type="transmembrane region" description="Helical" evidence="1">
    <location>
        <begin position="37"/>
        <end position="59"/>
    </location>
</feature>
<sequence>MSNKIIFKDSIKTIVSSILTLIIFLYSGMLGPQLPPVIINLFKNPIFKIIILFLFIYLVNDYDPRLIIMIVIAYVLTLEFIYVSAVTKVKEDMDNNPELYTQL</sequence>
<name>A0A6C0H7W2_9ZZZZ</name>
<dbReference type="AlphaFoldDB" id="A0A6C0H7W2"/>
<keyword evidence="1" id="KW-1133">Transmembrane helix</keyword>
<evidence type="ECO:0000313" key="2">
    <source>
        <dbReference type="EMBL" id="QHT76460.1"/>
    </source>
</evidence>
<organism evidence="2">
    <name type="scientific">viral metagenome</name>
    <dbReference type="NCBI Taxonomy" id="1070528"/>
    <lineage>
        <taxon>unclassified sequences</taxon>
        <taxon>metagenomes</taxon>
        <taxon>organismal metagenomes</taxon>
    </lineage>
</organism>
<reference evidence="2" key="1">
    <citation type="journal article" date="2020" name="Nature">
        <title>Giant virus diversity and host interactions through global metagenomics.</title>
        <authorList>
            <person name="Schulz F."/>
            <person name="Roux S."/>
            <person name="Paez-Espino D."/>
            <person name="Jungbluth S."/>
            <person name="Walsh D.A."/>
            <person name="Denef V.J."/>
            <person name="McMahon K.D."/>
            <person name="Konstantinidis K.T."/>
            <person name="Eloe-Fadrosh E.A."/>
            <person name="Kyrpides N.C."/>
            <person name="Woyke T."/>
        </authorList>
    </citation>
    <scope>NUCLEOTIDE SEQUENCE</scope>
    <source>
        <strain evidence="2">GVMAG-M-3300023179-82</strain>
    </source>
</reference>
<evidence type="ECO:0000256" key="1">
    <source>
        <dbReference type="SAM" id="Phobius"/>
    </source>
</evidence>
<feature type="transmembrane region" description="Helical" evidence="1">
    <location>
        <begin position="12"/>
        <end position="31"/>
    </location>
</feature>
<proteinExistence type="predicted"/>
<keyword evidence="1" id="KW-0472">Membrane</keyword>
<protein>
    <submittedName>
        <fullName evidence="2">Uncharacterized protein</fullName>
    </submittedName>
</protein>
<accession>A0A6C0H7W2</accession>
<feature type="transmembrane region" description="Helical" evidence="1">
    <location>
        <begin position="66"/>
        <end position="85"/>
    </location>
</feature>
<keyword evidence="1" id="KW-0812">Transmembrane</keyword>
<dbReference type="EMBL" id="MN739896">
    <property type="protein sequence ID" value="QHT76460.1"/>
    <property type="molecule type" value="Genomic_DNA"/>
</dbReference>